<dbReference type="SUPFAM" id="SSF47473">
    <property type="entry name" value="EF-hand"/>
    <property type="match status" value="1"/>
</dbReference>
<reference evidence="1" key="1">
    <citation type="submission" date="2019-12" db="EMBL/GenBank/DDBJ databases">
        <title>Genome sequence of Babesia ovis.</title>
        <authorList>
            <person name="Yamagishi J."/>
            <person name="Sevinc F."/>
            <person name="Xuan X."/>
        </authorList>
    </citation>
    <scope>NUCLEOTIDE SEQUENCE</scope>
    <source>
        <strain evidence="1">Selcuk</strain>
    </source>
</reference>
<dbReference type="OrthoDB" id="363998at2759"/>
<dbReference type="AlphaFoldDB" id="A0A9W5WVF3"/>
<accession>A0A9W5WVF3</accession>
<comment type="caution">
    <text evidence="1">The sequence shown here is derived from an EMBL/GenBank/DDBJ whole genome shotgun (WGS) entry which is preliminary data.</text>
</comment>
<evidence type="ECO:0000313" key="1">
    <source>
        <dbReference type="EMBL" id="GFE54252.1"/>
    </source>
</evidence>
<dbReference type="EMBL" id="BLIY01000014">
    <property type="protein sequence ID" value="GFE54252.1"/>
    <property type="molecule type" value="Genomic_DNA"/>
</dbReference>
<protein>
    <submittedName>
        <fullName evidence="1">EF hand family protein, putative</fullName>
    </submittedName>
</protein>
<keyword evidence="2" id="KW-1185">Reference proteome</keyword>
<dbReference type="Proteomes" id="UP001057455">
    <property type="component" value="Unassembled WGS sequence"/>
</dbReference>
<sequence length="177" mass="20266">MDSELKFEQLCKEIYAYYGSNAVNVQGNRAALMLRATGEPWSKEEIEQYTQSRGTNITYEEFRRLARAKRFGTAANSHNPADYHHVVDDYGTWINLSVSECREIVDAFKAIVQLRGAVDNRSANSIPTQYLKHVITSVGDPLPRHIVKYLRMEQYGYSGTVSIRTLLRMLSRKEALQ</sequence>
<organism evidence="1 2">
    <name type="scientific">Babesia ovis</name>
    <dbReference type="NCBI Taxonomy" id="5869"/>
    <lineage>
        <taxon>Eukaryota</taxon>
        <taxon>Sar</taxon>
        <taxon>Alveolata</taxon>
        <taxon>Apicomplexa</taxon>
        <taxon>Aconoidasida</taxon>
        <taxon>Piroplasmida</taxon>
        <taxon>Babesiidae</taxon>
        <taxon>Babesia</taxon>
    </lineage>
</organism>
<proteinExistence type="predicted"/>
<dbReference type="InterPro" id="IPR011992">
    <property type="entry name" value="EF-hand-dom_pair"/>
</dbReference>
<evidence type="ECO:0000313" key="2">
    <source>
        <dbReference type="Proteomes" id="UP001057455"/>
    </source>
</evidence>
<name>A0A9W5WVF3_BABOV</name>
<gene>
    <name evidence="1" type="ORF">BaOVIS_016560</name>
</gene>